<dbReference type="InterPro" id="IPR027417">
    <property type="entry name" value="P-loop_NTPase"/>
</dbReference>
<sequence length="275" mass="31156">MIPRQLRLYNFMSYQGETELDLYGIHVACLSGDNGNGKSALLDAMTWALWGWARGRRYGQGGASPDELVYQGQTEMEITLDFEANDTDHRVIRKYSKNAKSRNAATIVDLQVNTGEGYRSLTVGSVGDSERQLQHLLRMDYETFVNSAFLLQGQADRFTTSKPAERKETLAGILGLSLYERLEDRAKERVREHDSLLARNQIDRESVERALGRRPEIEETLAVAEESLEEVTPQLSSAKAEEDMLLARLDTLQRVQQEAQELRETITRGEVEAKQ</sequence>
<proteinExistence type="predicted"/>
<evidence type="ECO:0000259" key="1">
    <source>
        <dbReference type="Pfam" id="PF13476"/>
    </source>
</evidence>
<evidence type="ECO:0000313" key="2">
    <source>
        <dbReference type="EMBL" id="SVD26450.1"/>
    </source>
</evidence>
<dbReference type="SUPFAM" id="SSF52540">
    <property type="entry name" value="P-loop containing nucleoside triphosphate hydrolases"/>
    <property type="match status" value="1"/>
</dbReference>
<dbReference type="GO" id="GO:0006302">
    <property type="term" value="P:double-strand break repair"/>
    <property type="evidence" value="ECO:0007669"/>
    <property type="project" value="InterPro"/>
</dbReference>
<dbReference type="PANTHER" id="PTHR32114">
    <property type="entry name" value="ABC TRANSPORTER ABCH.3"/>
    <property type="match status" value="1"/>
</dbReference>
<name>A0A382TWL1_9ZZZZ</name>
<protein>
    <recommendedName>
        <fullName evidence="1">Rad50/SbcC-type AAA domain-containing protein</fullName>
    </recommendedName>
</protein>
<dbReference type="GO" id="GO:0016887">
    <property type="term" value="F:ATP hydrolysis activity"/>
    <property type="evidence" value="ECO:0007669"/>
    <property type="project" value="InterPro"/>
</dbReference>
<accession>A0A382TWL1</accession>
<dbReference type="InterPro" id="IPR038729">
    <property type="entry name" value="Rad50/SbcC_AAA"/>
</dbReference>
<dbReference type="Pfam" id="PF13476">
    <property type="entry name" value="AAA_23"/>
    <property type="match status" value="1"/>
</dbReference>
<gene>
    <name evidence="2" type="ORF">METZ01_LOCUS379304</name>
</gene>
<dbReference type="EMBL" id="UINC01139721">
    <property type="protein sequence ID" value="SVD26450.1"/>
    <property type="molecule type" value="Genomic_DNA"/>
</dbReference>
<dbReference type="Gene3D" id="3.40.50.300">
    <property type="entry name" value="P-loop containing nucleotide triphosphate hydrolases"/>
    <property type="match status" value="1"/>
</dbReference>
<feature type="non-terminal residue" evidence="2">
    <location>
        <position position="275"/>
    </location>
</feature>
<dbReference type="AlphaFoldDB" id="A0A382TWL1"/>
<dbReference type="PANTHER" id="PTHR32114:SF2">
    <property type="entry name" value="ABC TRANSPORTER ABCH.3"/>
    <property type="match status" value="1"/>
</dbReference>
<feature type="domain" description="Rad50/SbcC-type AAA" evidence="1">
    <location>
        <begin position="5"/>
        <end position="229"/>
    </location>
</feature>
<organism evidence="2">
    <name type="scientific">marine metagenome</name>
    <dbReference type="NCBI Taxonomy" id="408172"/>
    <lineage>
        <taxon>unclassified sequences</taxon>
        <taxon>metagenomes</taxon>
        <taxon>ecological metagenomes</taxon>
    </lineage>
</organism>
<reference evidence="2" key="1">
    <citation type="submission" date="2018-05" db="EMBL/GenBank/DDBJ databases">
        <authorList>
            <person name="Lanie J.A."/>
            <person name="Ng W.-L."/>
            <person name="Kazmierczak K.M."/>
            <person name="Andrzejewski T.M."/>
            <person name="Davidsen T.M."/>
            <person name="Wayne K.J."/>
            <person name="Tettelin H."/>
            <person name="Glass J.I."/>
            <person name="Rusch D."/>
            <person name="Podicherti R."/>
            <person name="Tsui H.-C.T."/>
            <person name="Winkler M.E."/>
        </authorList>
    </citation>
    <scope>NUCLEOTIDE SEQUENCE</scope>
</reference>